<dbReference type="InterPro" id="IPR013024">
    <property type="entry name" value="GGCT-like"/>
</dbReference>
<sequence>MAHGKPKGGKHIPFDHEEPLPGETPPPFPRVKPARGEPLWVFGYGSLMWDPGFPHTSVTVAKLWGHHRGFCIWSHRYRGTPENPGLVLGLMPGGSCKGRAFRVRRADEEAVIDYLYRREMVTGVYRPGFHRAATPDGKRLNVLAFVADPHHKQYAGHLSEAQVIDIIARSRGQRGPNADYLANTVQHLDALGIADGPLHRLLAEVRGRSMKA</sequence>
<dbReference type="EC" id="4.3.2.7" evidence="1"/>
<dbReference type="Gene3D" id="3.10.490.10">
    <property type="entry name" value="Gamma-glutamyl cyclotransferase-like"/>
    <property type="match status" value="1"/>
</dbReference>
<feature type="compositionally biased region" description="Basic residues" evidence="3">
    <location>
        <begin position="1"/>
        <end position="10"/>
    </location>
</feature>
<dbReference type="InterPro" id="IPR036568">
    <property type="entry name" value="GGCT-like_sf"/>
</dbReference>
<dbReference type="PANTHER" id="PTHR12192">
    <property type="entry name" value="CATION TRANSPORT PROTEIN CHAC-RELATED"/>
    <property type="match status" value="1"/>
</dbReference>
<evidence type="ECO:0000256" key="1">
    <source>
        <dbReference type="ARBA" id="ARBA00012344"/>
    </source>
</evidence>
<dbReference type="SUPFAM" id="SSF110857">
    <property type="entry name" value="Gamma-glutamyl cyclotransferase-like"/>
    <property type="match status" value="1"/>
</dbReference>
<organism evidence="4 5">
    <name type="scientific">Ferrovibrio xuzhouensis</name>
    <dbReference type="NCBI Taxonomy" id="1576914"/>
    <lineage>
        <taxon>Bacteria</taxon>
        <taxon>Pseudomonadati</taxon>
        <taxon>Pseudomonadota</taxon>
        <taxon>Alphaproteobacteria</taxon>
        <taxon>Rhodospirillales</taxon>
        <taxon>Rhodospirillaceae</taxon>
        <taxon>Ferrovibrio</taxon>
    </lineage>
</organism>
<dbReference type="PANTHER" id="PTHR12192:SF2">
    <property type="entry name" value="GLUTATHIONE-SPECIFIC GAMMA-GLUTAMYLCYCLOTRANSFERASE 2"/>
    <property type="match status" value="1"/>
</dbReference>
<dbReference type="Proteomes" id="UP001595711">
    <property type="component" value="Unassembled WGS sequence"/>
</dbReference>
<evidence type="ECO:0000313" key="5">
    <source>
        <dbReference type="Proteomes" id="UP001595711"/>
    </source>
</evidence>
<keyword evidence="2" id="KW-0456">Lyase</keyword>
<name>A0ABV7VEJ3_9PROT</name>
<comment type="caution">
    <text evidence="4">The sequence shown here is derived from an EMBL/GenBank/DDBJ whole genome shotgun (WGS) entry which is preliminary data.</text>
</comment>
<gene>
    <name evidence="4" type="ORF">ACFOOQ_05730</name>
</gene>
<protein>
    <recommendedName>
        <fullName evidence="1">glutathione-specific gamma-glutamylcyclotransferase</fullName>
        <ecNumber evidence="1">4.3.2.7</ecNumber>
    </recommendedName>
</protein>
<reference evidence="5" key="1">
    <citation type="journal article" date="2019" name="Int. J. Syst. Evol. Microbiol.">
        <title>The Global Catalogue of Microorganisms (GCM) 10K type strain sequencing project: providing services to taxonomists for standard genome sequencing and annotation.</title>
        <authorList>
            <consortium name="The Broad Institute Genomics Platform"/>
            <consortium name="The Broad Institute Genome Sequencing Center for Infectious Disease"/>
            <person name="Wu L."/>
            <person name="Ma J."/>
        </authorList>
    </citation>
    <scope>NUCLEOTIDE SEQUENCE [LARGE SCALE GENOMIC DNA]</scope>
    <source>
        <strain evidence="5">KCTC 42182</strain>
    </source>
</reference>
<accession>A0ABV7VEJ3</accession>
<dbReference type="InterPro" id="IPR006840">
    <property type="entry name" value="ChaC"/>
</dbReference>
<evidence type="ECO:0000256" key="2">
    <source>
        <dbReference type="ARBA" id="ARBA00023239"/>
    </source>
</evidence>
<dbReference type="Pfam" id="PF04752">
    <property type="entry name" value="ChaC"/>
    <property type="match status" value="1"/>
</dbReference>
<dbReference type="CDD" id="cd06661">
    <property type="entry name" value="GGCT_like"/>
    <property type="match status" value="1"/>
</dbReference>
<dbReference type="RefSeq" id="WP_379722821.1">
    <property type="nucleotide sequence ID" value="NZ_JBHRYJ010000001.1"/>
</dbReference>
<feature type="region of interest" description="Disordered" evidence="3">
    <location>
        <begin position="1"/>
        <end position="30"/>
    </location>
</feature>
<evidence type="ECO:0000256" key="3">
    <source>
        <dbReference type="SAM" id="MobiDB-lite"/>
    </source>
</evidence>
<dbReference type="EMBL" id="JBHRYJ010000001">
    <property type="protein sequence ID" value="MFC3675031.1"/>
    <property type="molecule type" value="Genomic_DNA"/>
</dbReference>
<evidence type="ECO:0000313" key="4">
    <source>
        <dbReference type="EMBL" id="MFC3675031.1"/>
    </source>
</evidence>
<proteinExistence type="predicted"/>
<keyword evidence="5" id="KW-1185">Reference proteome</keyword>